<sequence length="143" mass="15814">MSRRWRKSATLLVCQLARESRLWRLRQQVRGRVKRSRSLEAGTPGRKHRGDGLPPLGSGFVVGLGDARGDVGSPPPCQGTSGEWLAMLEEASMGTAAGSQDVREDAGNHRSRGTLGKTCCRRRRELWGEAGLLLPDLMMTYRR</sequence>
<accession>A0ACB9MPX3</accession>
<protein>
    <submittedName>
        <fullName evidence="1">Uncharacterized protein</fullName>
    </submittedName>
</protein>
<name>A0ACB9MPX3_9MYRT</name>
<proteinExistence type="predicted"/>
<evidence type="ECO:0000313" key="2">
    <source>
        <dbReference type="Proteomes" id="UP001057402"/>
    </source>
</evidence>
<comment type="caution">
    <text evidence="1">The sequence shown here is derived from an EMBL/GenBank/DDBJ whole genome shotgun (WGS) entry which is preliminary data.</text>
</comment>
<gene>
    <name evidence="1" type="ORF">MLD38_031339</name>
</gene>
<organism evidence="1 2">
    <name type="scientific">Melastoma candidum</name>
    <dbReference type="NCBI Taxonomy" id="119954"/>
    <lineage>
        <taxon>Eukaryota</taxon>
        <taxon>Viridiplantae</taxon>
        <taxon>Streptophyta</taxon>
        <taxon>Embryophyta</taxon>
        <taxon>Tracheophyta</taxon>
        <taxon>Spermatophyta</taxon>
        <taxon>Magnoliopsida</taxon>
        <taxon>eudicotyledons</taxon>
        <taxon>Gunneridae</taxon>
        <taxon>Pentapetalae</taxon>
        <taxon>rosids</taxon>
        <taxon>malvids</taxon>
        <taxon>Myrtales</taxon>
        <taxon>Melastomataceae</taxon>
        <taxon>Melastomatoideae</taxon>
        <taxon>Melastomateae</taxon>
        <taxon>Melastoma</taxon>
    </lineage>
</organism>
<reference evidence="2" key="1">
    <citation type="journal article" date="2023" name="Front. Plant Sci.">
        <title>Chromosomal-level genome assembly of Melastoma candidum provides insights into trichome evolution.</title>
        <authorList>
            <person name="Zhong Y."/>
            <person name="Wu W."/>
            <person name="Sun C."/>
            <person name="Zou P."/>
            <person name="Liu Y."/>
            <person name="Dai S."/>
            <person name="Zhou R."/>
        </authorList>
    </citation>
    <scope>NUCLEOTIDE SEQUENCE [LARGE SCALE GENOMIC DNA]</scope>
</reference>
<dbReference type="EMBL" id="CM042888">
    <property type="protein sequence ID" value="KAI4325980.1"/>
    <property type="molecule type" value="Genomic_DNA"/>
</dbReference>
<evidence type="ECO:0000313" key="1">
    <source>
        <dbReference type="EMBL" id="KAI4325980.1"/>
    </source>
</evidence>
<keyword evidence="2" id="KW-1185">Reference proteome</keyword>
<dbReference type="Proteomes" id="UP001057402">
    <property type="component" value="Chromosome 9"/>
</dbReference>